<dbReference type="PROSITE" id="PS51257">
    <property type="entry name" value="PROKAR_LIPOPROTEIN"/>
    <property type="match status" value="1"/>
</dbReference>
<dbReference type="RefSeq" id="WP_146260518.1">
    <property type="nucleotide sequence ID" value="NZ_QKZT01000028.1"/>
</dbReference>
<comment type="caution">
    <text evidence="1">The sequence shown here is derived from an EMBL/GenBank/DDBJ whole genome shotgun (WGS) entry which is preliminary data.</text>
</comment>
<name>A0A2W7QEI2_9BACT</name>
<keyword evidence="2" id="KW-1185">Reference proteome</keyword>
<accession>A0A2W7QEI2</accession>
<sequence>MNRLNLIIGLFLIASTFSCSRSKLREISLNCGCVVTEHFIASTNEIENSTKKYTFKNSKLFDLGVSKDGFANSFSLQIFNLIDESEKFDLIEIDIVKEEDEEILSKKTYTYELKDLKNKLSKYLDLELFVSQFVENIYNKDYSSCLEYIEFENKEDFKSIIDKVYDGLNKNYRETRIVDYKVDNDGYSIFGIIKSKSDQLDLFTMELKGVDDEFEIISFDF</sequence>
<dbReference type="EMBL" id="QKZT01000028">
    <property type="protein sequence ID" value="PZX46934.1"/>
    <property type="molecule type" value="Genomic_DNA"/>
</dbReference>
<evidence type="ECO:0000313" key="1">
    <source>
        <dbReference type="EMBL" id="PZX46934.1"/>
    </source>
</evidence>
<dbReference type="Proteomes" id="UP000248882">
    <property type="component" value="Unassembled WGS sequence"/>
</dbReference>
<reference evidence="1 2" key="1">
    <citation type="submission" date="2018-06" db="EMBL/GenBank/DDBJ databases">
        <title>Genomic Encyclopedia of Archaeal and Bacterial Type Strains, Phase II (KMG-II): from individual species to whole genera.</title>
        <authorList>
            <person name="Goeker M."/>
        </authorList>
    </citation>
    <scope>NUCLEOTIDE SEQUENCE [LARGE SCALE GENOMIC DNA]</scope>
    <source>
        <strain evidence="1 2">DSM 19830</strain>
    </source>
</reference>
<protein>
    <submittedName>
        <fullName evidence="1">Uncharacterized protein</fullName>
    </submittedName>
</protein>
<proteinExistence type="predicted"/>
<dbReference type="AlphaFoldDB" id="A0A2W7QEI2"/>
<dbReference type="OrthoDB" id="9838983at2"/>
<evidence type="ECO:0000313" key="2">
    <source>
        <dbReference type="Proteomes" id="UP000248882"/>
    </source>
</evidence>
<gene>
    <name evidence="1" type="ORF">LV85_04158</name>
</gene>
<organism evidence="1 2">
    <name type="scientific">Algoriphagus chordae</name>
    <dbReference type="NCBI Taxonomy" id="237019"/>
    <lineage>
        <taxon>Bacteria</taxon>
        <taxon>Pseudomonadati</taxon>
        <taxon>Bacteroidota</taxon>
        <taxon>Cytophagia</taxon>
        <taxon>Cytophagales</taxon>
        <taxon>Cyclobacteriaceae</taxon>
        <taxon>Algoriphagus</taxon>
    </lineage>
</organism>